<keyword evidence="4 5" id="KW-0720">Serine protease</keyword>
<dbReference type="PROSITE" id="PS51892">
    <property type="entry name" value="SUBTILASE"/>
    <property type="match status" value="1"/>
</dbReference>
<feature type="domain" description="Peptidase S8/S53" evidence="7">
    <location>
        <begin position="437"/>
        <end position="686"/>
    </location>
</feature>
<evidence type="ECO:0000256" key="4">
    <source>
        <dbReference type="ARBA" id="ARBA00022825"/>
    </source>
</evidence>
<evidence type="ECO:0000256" key="2">
    <source>
        <dbReference type="ARBA" id="ARBA00022670"/>
    </source>
</evidence>
<dbReference type="SUPFAM" id="SSF52743">
    <property type="entry name" value="Subtilisin-like"/>
    <property type="match status" value="1"/>
</dbReference>
<proteinExistence type="inferred from homology"/>
<evidence type="ECO:0000256" key="1">
    <source>
        <dbReference type="ARBA" id="ARBA00011073"/>
    </source>
</evidence>
<dbReference type="Pfam" id="PF00082">
    <property type="entry name" value="Peptidase_S8"/>
    <property type="match status" value="1"/>
</dbReference>
<evidence type="ECO:0000313" key="9">
    <source>
        <dbReference type="Proteomes" id="UP000813427"/>
    </source>
</evidence>
<sequence length="752" mass="82714">MDDLMLLWGEVNRQLRCRESDAGRQHPAIISVQQQMRDNDYSNQLELLRDHLNICIASQPEYWKQSKLKLPHDDLIWQVPTFHNNGVAINQSAIKDRILFLRTRGNQSKTITSYVWDIEQVQDWAHGAEPSVLLVVGTSQQRKTLDTFGIEVVDNVKSPDVVLYLLSPLPDEVADLTTNRMDDILRQLAIQALQTSHPMTTLINLRLLIKLMQLVTSGDWFQALAGILSLKSCVKGDFIIIVDTGVLRNNFHDADLLPDVFLKLIRQLKGKIKLRVMVIFGRRIVLDLDPAIKTFSVDRRSNRLPPRATHSTVYLGGPMTPFEGIAGSPATASNEIATHSIVASASTSERAIYTVTPNECIGSGRPEESGSKSTTTINSDTKAEGKDTDSISLGAFQASTTDSSARSTEQWFNILEATTHEFMYIQDGSNSDSMTPIKIAVLDTGFAYTTAEDKRSLRPYYQRVKKFANFIEGGSDSEAKTDPSGHGTAVAVQILKVSLTAVLYICRVVRPDGEALFPDKKAVERAIKKAAAKPDKDSPDGGGWGVDIINMSFGWPYNHAGVRKAIDFARQNGVHMFASTSNDGLLGPPNDILYPARSDSVIGVDAADGHGEHARYAPSSSSQHSRGSRFSAPGLGIPSPNTERTWSGSSFACPIAAGVAALILEFARQSPLNKSPEIQAYLQETTAMLSVLRLASSEKEPDGLKFLIPWKLIGKAGEERLITAWFIVDELRKEYGLEVGAEIARCFKTSQD</sequence>
<keyword evidence="2 5" id="KW-0645">Protease</keyword>
<feature type="compositionally biased region" description="Low complexity" evidence="6">
    <location>
        <begin position="619"/>
        <end position="631"/>
    </location>
</feature>
<dbReference type="GO" id="GO:0006508">
    <property type="term" value="P:proteolysis"/>
    <property type="evidence" value="ECO:0007669"/>
    <property type="project" value="UniProtKB-KW"/>
</dbReference>
<dbReference type="Proteomes" id="UP000813427">
    <property type="component" value="Unassembled WGS sequence"/>
</dbReference>
<evidence type="ECO:0000256" key="5">
    <source>
        <dbReference type="PROSITE-ProRule" id="PRU01240"/>
    </source>
</evidence>
<dbReference type="InterPro" id="IPR050131">
    <property type="entry name" value="Peptidase_S8_subtilisin-like"/>
</dbReference>
<protein>
    <submittedName>
        <fullName evidence="8">Peptidase S8/S53 domain-containing protein</fullName>
    </submittedName>
</protein>
<comment type="similarity">
    <text evidence="1 5">Belongs to the peptidase S8 family.</text>
</comment>
<gene>
    <name evidence="8" type="ORF">BKA59DRAFT_526676</name>
</gene>
<dbReference type="OrthoDB" id="206201at2759"/>
<keyword evidence="9" id="KW-1185">Reference proteome</keyword>
<organism evidence="8 9">
    <name type="scientific">Fusarium tricinctum</name>
    <dbReference type="NCBI Taxonomy" id="61284"/>
    <lineage>
        <taxon>Eukaryota</taxon>
        <taxon>Fungi</taxon>
        <taxon>Dikarya</taxon>
        <taxon>Ascomycota</taxon>
        <taxon>Pezizomycotina</taxon>
        <taxon>Sordariomycetes</taxon>
        <taxon>Hypocreomycetidae</taxon>
        <taxon>Hypocreales</taxon>
        <taxon>Nectriaceae</taxon>
        <taxon>Fusarium</taxon>
        <taxon>Fusarium tricinctum species complex</taxon>
    </lineage>
</organism>
<feature type="compositionally biased region" description="Polar residues" evidence="6">
    <location>
        <begin position="371"/>
        <end position="380"/>
    </location>
</feature>
<evidence type="ECO:0000313" key="8">
    <source>
        <dbReference type="EMBL" id="KAH7245161.1"/>
    </source>
</evidence>
<name>A0A8K0RZZ1_9HYPO</name>
<feature type="active site" description="Charge relay system" evidence="5">
    <location>
        <position position="486"/>
    </location>
</feature>
<dbReference type="InterPro" id="IPR000209">
    <property type="entry name" value="Peptidase_S8/S53_dom"/>
</dbReference>
<dbReference type="EMBL" id="JAGPXF010000004">
    <property type="protein sequence ID" value="KAH7245161.1"/>
    <property type="molecule type" value="Genomic_DNA"/>
</dbReference>
<feature type="region of interest" description="Disordered" evidence="6">
    <location>
        <begin position="358"/>
        <end position="388"/>
    </location>
</feature>
<dbReference type="Gene3D" id="3.40.50.200">
    <property type="entry name" value="Peptidase S8/S53 domain"/>
    <property type="match status" value="1"/>
</dbReference>
<dbReference type="InterPro" id="IPR015500">
    <property type="entry name" value="Peptidase_S8_subtilisin-rel"/>
</dbReference>
<dbReference type="PANTHER" id="PTHR43806:SF11">
    <property type="entry name" value="CEREVISIN-RELATED"/>
    <property type="match status" value="1"/>
</dbReference>
<feature type="region of interest" description="Disordered" evidence="6">
    <location>
        <begin position="612"/>
        <end position="639"/>
    </location>
</feature>
<dbReference type="PANTHER" id="PTHR43806">
    <property type="entry name" value="PEPTIDASE S8"/>
    <property type="match status" value="1"/>
</dbReference>
<dbReference type="CDD" id="cd00306">
    <property type="entry name" value="Peptidases_S8_S53"/>
    <property type="match status" value="1"/>
</dbReference>
<dbReference type="GO" id="GO:0004252">
    <property type="term" value="F:serine-type endopeptidase activity"/>
    <property type="evidence" value="ECO:0007669"/>
    <property type="project" value="UniProtKB-UniRule"/>
</dbReference>
<feature type="active site" description="Charge relay system" evidence="5">
    <location>
        <position position="650"/>
    </location>
</feature>
<evidence type="ECO:0000256" key="6">
    <source>
        <dbReference type="SAM" id="MobiDB-lite"/>
    </source>
</evidence>
<dbReference type="InterPro" id="IPR036852">
    <property type="entry name" value="Peptidase_S8/S53_dom_sf"/>
</dbReference>
<feature type="active site" description="Charge relay system" evidence="5">
    <location>
        <position position="443"/>
    </location>
</feature>
<evidence type="ECO:0000256" key="3">
    <source>
        <dbReference type="ARBA" id="ARBA00022801"/>
    </source>
</evidence>
<dbReference type="AlphaFoldDB" id="A0A8K0RZZ1"/>
<accession>A0A8K0RZZ1</accession>
<evidence type="ECO:0000259" key="7">
    <source>
        <dbReference type="Pfam" id="PF00082"/>
    </source>
</evidence>
<reference evidence="8" key="1">
    <citation type="journal article" date="2021" name="Nat. Commun.">
        <title>Genetic determinants of endophytism in the Arabidopsis root mycobiome.</title>
        <authorList>
            <person name="Mesny F."/>
            <person name="Miyauchi S."/>
            <person name="Thiergart T."/>
            <person name="Pickel B."/>
            <person name="Atanasova L."/>
            <person name="Karlsson M."/>
            <person name="Huettel B."/>
            <person name="Barry K.W."/>
            <person name="Haridas S."/>
            <person name="Chen C."/>
            <person name="Bauer D."/>
            <person name="Andreopoulos W."/>
            <person name="Pangilinan J."/>
            <person name="LaButti K."/>
            <person name="Riley R."/>
            <person name="Lipzen A."/>
            <person name="Clum A."/>
            <person name="Drula E."/>
            <person name="Henrissat B."/>
            <person name="Kohler A."/>
            <person name="Grigoriev I.V."/>
            <person name="Martin F.M."/>
            <person name="Hacquard S."/>
        </authorList>
    </citation>
    <scope>NUCLEOTIDE SEQUENCE</scope>
    <source>
        <strain evidence="8">MPI-SDFR-AT-0068</strain>
    </source>
</reference>
<dbReference type="PRINTS" id="PR00723">
    <property type="entry name" value="SUBTILISIN"/>
</dbReference>
<comment type="caution">
    <text evidence="8">The sequence shown here is derived from an EMBL/GenBank/DDBJ whole genome shotgun (WGS) entry which is preliminary data.</text>
</comment>
<keyword evidence="3 5" id="KW-0378">Hydrolase</keyword>